<dbReference type="Pfam" id="PF20419">
    <property type="entry name" value="DUF6701"/>
    <property type="match status" value="1"/>
</dbReference>
<keyword evidence="4" id="KW-1185">Reference proteome</keyword>
<dbReference type="Proteomes" id="UP001258994">
    <property type="component" value="Chromosome"/>
</dbReference>
<name>A0ABY9TWL8_9GAMM</name>
<keyword evidence="1" id="KW-0732">Signal</keyword>
<accession>A0ABY9TWL8</accession>
<gene>
    <name evidence="3" type="ORF">RGQ13_02730</name>
</gene>
<organism evidence="3 4">
    <name type="scientific">Thalassotalea psychrophila</name>
    <dbReference type="NCBI Taxonomy" id="3065647"/>
    <lineage>
        <taxon>Bacteria</taxon>
        <taxon>Pseudomonadati</taxon>
        <taxon>Pseudomonadota</taxon>
        <taxon>Gammaproteobacteria</taxon>
        <taxon>Alteromonadales</taxon>
        <taxon>Colwelliaceae</taxon>
        <taxon>Thalassotalea</taxon>
    </lineage>
</organism>
<feature type="chain" id="PRO_5046527330" description="DUF6701 domain-containing protein" evidence="1">
    <location>
        <begin position="33"/>
        <end position="876"/>
    </location>
</feature>
<dbReference type="InterPro" id="IPR046524">
    <property type="entry name" value="DUF6701"/>
</dbReference>
<dbReference type="RefSeq" id="WP_348392025.1">
    <property type="nucleotide sequence ID" value="NZ_CP134145.1"/>
</dbReference>
<reference evidence="4" key="1">
    <citation type="submission" date="2023-09" db="EMBL/GenBank/DDBJ databases">
        <authorList>
            <person name="Li S."/>
            <person name="Li X."/>
            <person name="Zhang C."/>
            <person name="Zhao Z."/>
        </authorList>
    </citation>
    <scope>NUCLEOTIDE SEQUENCE [LARGE SCALE GENOMIC DNA]</scope>
    <source>
        <strain evidence="4">SQ149</strain>
    </source>
</reference>
<evidence type="ECO:0000259" key="2">
    <source>
        <dbReference type="Pfam" id="PF20419"/>
    </source>
</evidence>
<evidence type="ECO:0000313" key="3">
    <source>
        <dbReference type="EMBL" id="WNC72910.1"/>
    </source>
</evidence>
<sequence>MFFYSIKQTNIFQFLLILIFMAFAFQAGTAVADDSPFDDQIVLNEIYEHQHNGFVEIKVKQSALFATPLNLYVEICSGPTNKTSFGCSAQMAILNDEIYPTIDVIGSNASFLNTKDGFVITLYDSNHLVVDRIIANGYSYVGMPVYSATSQISTKNGSKVIRRLPDGSKDIGSGIDVDVDVISSNSSGERTRGSSNDGEVATYYKLLFNPQNITCESLNVEVRACVGVNDCSSLPPIDVNAVLQVQTSSGNTFDVTIDGSGIGNAQVFHNSVETVSLSLVNEAYECDPADCNVEFVQSILKLTPVNEPNNLNTACGLVRNFTLQALQADESNQCISQFVDSTKALTITSSLPNLLFNGADIDQSPIDVDFNGSGDAIVTIAYNDAGQHDTNFSITETLPGAGELVISGSAQLGFYPDYFDITGLHSDNSVITDTSPEVAGNDFNFNIEAMCTNDTTATNYQASTDTVTMTLTQGVDDLVLGKFSLPSATNPTVITDSNPQEVYTPFIDGKYSNTQAQYLEVGQISIKVEDNYLGQDISTSKILSRFIPDHFELAVEQTGSLESASCDAFTYTGKLFNSAGDITYDELPQIKISPFSKVSGGSKSITQNYLLKNQTSNYSISTSASNQHTLGRNGMFLQLDNQINISTNFSLDNANPGVNYYRFNPADHFNFVRTQDSMINTFAVHIELLVSSFTDDDLVDFSQCGASEVSCTCTSGTCQLTFDLSGLDNSFARWKILDTFGPETENLGQIMKVQHYTESASGVADWLINDSDSCTEFLDSSLTVVDINDLDVNLTSVLNSDASVVTFINGAVRTLLLSAPGETGKVGLNYDVPNWFKYDWLQNGALDQNPSAIATFGRFNKVSKRVISQREIERKN</sequence>
<feature type="signal peptide" evidence="1">
    <location>
        <begin position="1"/>
        <end position="32"/>
    </location>
</feature>
<proteinExistence type="predicted"/>
<protein>
    <recommendedName>
        <fullName evidence="2">DUF6701 domain-containing protein</fullName>
    </recommendedName>
</protein>
<evidence type="ECO:0000313" key="4">
    <source>
        <dbReference type="Proteomes" id="UP001258994"/>
    </source>
</evidence>
<feature type="domain" description="DUF6701" evidence="2">
    <location>
        <begin position="284"/>
        <end position="872"/>
    </location>
</feature>
<dbReference type="EMBL" id="CP134145">
    <property type="protein sequence ID" value="WNC72910.1"/>
    <property type="molecule type" value="Genomic_DNA"/>
</dbReference>
<evidence type="ECO:0000256" key="1">
    <source>
        <dbReference type="SAM" id="SignalP"/>
    </source>
</evidence>